<reference evidence="1 2" key="1">
    <citation type="submission" date="2023-08" db="EMBL/GenBank/DDBJ databases">
        <title>Rhodoferax potami sp. nov. and Rhodoferax mekongensis sp. nov., isolated from the Mekong River in Thailand.</title>
        <authorList>
            <person name="Kitikhun S."/>
            <person name="Charoenyingcharoen P."/>
            <person name="Siriarchawattana P."/>
            <person name="Likhitrattanapisal S."/>
            <person name="Nilsakha T."/>
            <person name="Chanpet A."/>
            <person name="Rattanawaree P."/>
            <person name="Ingsriswang S."/>
        </authorList>
    </citation>
    <scope>NUCLEOTIDE SEQUENCE [LARGE SCALE GENOMIC DNA]</scope>
    <source>
        <strain evidence="1 2">TBRC 17307</strain>
    </source>
</reference>
<proteinExistence type="predicted"/>
<dbReference type="RefSeq" id="WP_313867848.1">
    <property type="nucleotide sequence ID" value="NZ_CP132507.1"/>
</dbReference>
<gene>
    <name evidence="1" type="ORF">RAN89_01025</name>
</gene>
<name>A0ABZ0AZE7_9BURK</name>
<protein>
    <submittedName>
        <fullName evidence="1">DUF2946 family protein</fullName>
    </submittedName>
</protein>
<dbReference type="Proteomes" id="UP001302257">
    <property type="component" value="Chromosome"/>
</dbReference>
<evidence type="ECO:0000313" key="1">
    <source>
        <dbReference type="EMBL" id="WNO05038.1"/>
    </source>
</evidence>
<sequence>MASLQSLREARSIVRWMLVLFALSIGVAVAAPAVNPQALTLICTTAGKVTFVAESVGGNADSAPSGMQTHALDCVLCLPAGALPVAMAALHAGPAARSPQPAALPERVPVRFANAASARGPPAQV</sequence>
<evidence type="ECO:0000313" key="2">
    <source>
        <dbReference type="Proteomes" id="UP001302257"/>
    </source>
</evidence>
<organism evidence="1 2">
    <name type="scientific">Rhodoferax mekongensis</name>
    <dbReference type="NCBI Taxonomy" id="3068341"/>
    <lineage>
        <taxon>Bacteria</taxon>
        <taxon>Pseudomonadati</taxon>
        <taxon>Pseudomonadota</taxon>
        <taxon>Betaproteobacteria</taxon>
        <taxon>Burkholderiales</taxon>
        <taxon>Comamonadaceae</taxon>
        <taxon>Rhodoferax</taxon>
    </lineage>
</organism>
<dbReference type="InterPro" id="IPR021333">
    <property type="entry name" value="DUF2946"/>
</dbReference>
<dbReference type="Pfam" id="PF11162">
    <property type="entry name" value="DUF2946"/>
    <property type="match status" value="1"/>
</dbReference>
<dbReference type="EMBL" id="CP132507">
    <property type="protein sequence ID" value="WNO05038.1"/>
    <property type="molecule type" value="Genomic_DNA"/>
</dbReference>
<keyword evidence="2" id="KW-1185">Reference proteome</keyword>
<accession>A0ABZ0AZE7</accession>